<dbReference type="Proteomes" id="UP000193090">
    <property type="component" value="Unassembled WGS sequence"/>
</dbReference>
<dbReference type="RefSeq" id="WP_165756434.1">
    <property type="nucleotide sequence ID" value="NZ_JACKSN010000171.1"/>
</dbReference>
<evidence type="ECO:0000313" key="4">
    <source>
        <dbReference type="Proteomes" id="UP000193090"/>
    </source>
</evidence>
<feature type="domain" description="DUF4333" evidence="2">
    <location>
        <begin position="41"/>
        <end position="121"/>
    </location>
</feature>
<comment type="caution">
    <text evidence="3">The sequence shown here is derived from an EMBL/GenBank/DDBJ whole genome shotgun (WGS) entry which is preliminary data.</text>
</comment>
<sequence>MTRPDPDAPPPISTRRSRRALVLLGVAIGLFIEVVAAVVWLVGFRTPGYFVTNRVDIHDVQAGVQQILTDTVTGYGATNVRDVTCNKGENPVAEKGASFSCTLTVHGVPRQVTVTFLDDDGTYQVGRPT</sequence>
<dbReference type="InterPro" id="IPR025637">
    <property type="entry name" value="DUF4333"/>
</dbReference>
<keyword evidence="1" id="KW-0812">Transmembrane</keyword>
<reference evidence="3 4" key="1">
    <citation type="submission" date="2016-01" db="EMBL/GenBank/DDBJ databases">
        <title>The new phylogeny of the genus Mycobacterium.</title>
        <authorList>
            <person name="Tarcisio F."/>
            <person name="Conor M."/>
            <person name="Antonella G."/>
            <person name="Elisabetta G."/>
            <person name="Giulia F.S."/>
            <person name="Sara T."/>
            <person name="Anna F."/>
            <person name="Clotilde B."/>
            <person name="Roberto B."/>
            <person name="Veronica D.S."/>
            <person name="Fabio R."/>
            <person name="Monica P."/>
            <person name="Olivier J."/>
            <person name="Enrico T."/>
            <person name="Nicola S."/>
        </authorList>
    </citation>
    <scope>NUCLEOTIDE SEQUENCE [LARGE SCALE GENOMIC DNA]</scope>
    <source>
        <strain evidence="3 4">DSM 44153</strain>
    </source>
</reference>
<dbReference type="STRING" id="1798.AWC30_05125"/>
<keyword evidence="4" id="KW-1185">Reference proteome</keyword>
<evidence type="ECO:0000259" key="2">
    <source>
        <dbReference type="Pfam" id="PF14230"/>
    </source>
</evidence>
<dbReference type="EMBL" id="LQPZ01000013">
    <property type="protein sequence ID" value="ORX06953.1"/>
    <property type="molecule type" value="Genomic_DNA"/>
</dbReference>
<evidence type="ECO:0000313" key="3">
    <source>
        <dbReference type="EMBL" id="ORX06953.1"/>
    </source>
</evidence>
<proteinExistence type="predicted"/>
<keyword evidence="1" id="KW-0472">Membrane</keyword>
<evidence type="ECO:0000256" key="1">
    <source>
        <dbReference type="SAM" id="Phobius"/>
    </source>
</evidence>
<organism evidence="3 4">
    <name type="scientific">Mycolicibacillus trivialis</name>
    <dbReference type="NCBI Taxonomy" id="1798"/>
    <lineage>
        <taxon>Bacteria</taxon>
        <taxon>Bacillati</taxon>
        <taxon>Actinomycetota</taxon>
        <taxon>Actinomycetes</taxon>
        <taxon>Mycobacteriales</taxon>
        <taxon>Mycobacteriaceae</taxon>
        <taxon>Mycolicibacillus</taxon>
    </lineage>
</organism>
<protein>
    <recommendedName>
        <fullName evidence="2">DUF4333 domain-containing protein</fullName>
    </recommendedName>
</protein>
<dbReference type="AlphaFoldDB" id="A0A1X2EMW7"/>
<feature type="transmembrane region" description="Helical" evidence="1">
    <location>
        <begin position="21"/>
        <end position="43"/>
    </location>
</feature>
<dbReference type="Pfam" id="PF14230">
    <property type="entry name" value="DUF4333"/>
    <property type="match status" value="1"/>
</dbReference>
<keyword evidence="1" id="KW-1133">Transmembrane helix</keyword>
<accession>A0A1X2EMW7</accession>
<name>A0A1X2EMW7_9MYCO</name>
<gene>
    <name evidence="3" type="ORF">AWC30_05125</name>
</gene>